<evidence type="ECO:0000256" key="1">
    <source>
        <dbReference type="SAM" id="MobiDB-lite"/>
    </source>
</evidence>
<evidence type="ECO:0000313" key="2">
    <source>
        <dbReference type="EMBL" id="KMP14728.1"/>
    </source>
</evidence>
<dbReference type="Proteomes" id="UP000036243">
    <property type="component" value="Unassembled WGS sequence"/>
</dbReference>
<proteinExistence type="predicted"/>
<comment type="caution">
    <text evidence="2">The sequence shown here is derived from an EMBL/GenBank/DDBJ whole genome shotgun (WGS) entry which is preliminary data.</text>
</comment>
<feature type="region of interest" description="Disordered" evidence="1">
    <location>
        <begin position="1"/>
        <end position="24"/>
    </location>
</feature>
<accession>A0A9X0G5F5</accession>
<reference evidence="2 3" key="1">
    <citation type="submission" date="2015-02" db="EMBL/GenBank/DDBJ databases">
        <title>Evolution of B. cereus sensu lato: Distribution, horizontal transfer and duplication of chromosomal virulence genes.</title>
        <authorList>
            <person name="Boehm M.-E."/>
            <person name="Huptas C."/>
            <person name="Krey V.M."/>
            <person name="Scherer S."/>
        </authorList>
    </citation>
    <scope>NUCLEOTIDE SEQUENCE [LARGE SCALE GENOMIC DNA]</scope>
    <source>
        <strain evidence="2 3">#17</strain>
    </source>
</reference>
<feature type="compositionally biased region" description="Polar residues" evidence="1">
    <location>
        <begin position="1"/>
        <end position="23"/>
    </location>
</feature>
<dbReference type="AlphaFoldDB" id="A0A9X0G5F5"/>
<dbReference type="EMBL" id="JYFW01000039">
    <property type="protein sequence ID" value="KMP14728.1"/>
    <property type="molecule type" value="Genomic_DNA"/>
</dbReference>
<organism evidence="2 3">
    <name type="scientific">Bacillus cereus</name>
    <dbReference type="NCBI Taxonomy" id="1396"/>
    <lineage>
        <taxon>Bacteria</taxon>
        <taxon>Bacillati</taxon>
        <taxon>Bacillota</taxon>
        <taxon>Bacilli</taxon>
        <taxon>Bacillales</taxon>
        <taxon>Bacillaceae</taxon>
        <taxon>Bacillus</taxon>
        <taxon>Bacillus cereus group</taxon>
    </lineage>
</organism>
<gene>
    <name evidence="2" type="ORF">TQ94_26210</name>
</gene>
<evidence type="ECO:0000313" key="3">
    <source>
        <dbReference type="Proteomes" id="UP000036243"/>
    </source>
</evidence>
<protein>
    <submittedName>
        <fullName evidence="2">Uncharacterized protein</fullName>
    </submittedName>
</protein>
<sequence>MLGGFTSSYEAKSASTSEAPSPSHSERAAFAFGFIQLQRLEQSVVSRLPTRQKAPLRQEFQRPLVLSKPLSLLV</sequence>
<name>A0A9X0G5F5_BACCE</name>